<keyword evidence="1" id="KW-0472">Membrane</keyword>
<evidence type="ECO:0000256" key="1">
    <source>
        <dbReference type="SAM" id="Phobius"/>
    </source>
</evidence>
<keyword evidence="1" id="KW-1133">Transmembrane helix</keyword>
<evidence type="ECO:0000313" key="3">
    <source>
        <dbReference type="Proteomes" id="UP000464657"/>
    </source>
</evidence>
<evidence type="ECO:0000313" key="2">
    <source>
        <dbReference type="EMBL" id="QHI37059.1"/>
    </source>
</evidence>
<name>A0A7L4ZKW3_9FLAO</name>
<dbReference type="OrthoDB" id="1340494at2"/>
<dbReference type="KEGG" id="kan:IMCC3317_24370"/>
<organism evidence="2 3">
    <name type="scientific">Kordia antarctica</name>
    <dbReference type="NCBI Taxonomy" id="1218801"/>
    <lineage>
        <taxon>Bacteria</taxon>
        <taxon>Pseudomonadati</taxon>
        <taxon>Bacteroidota</taxon>
        <taxon>Flavobacteriia</taxon>
        <taxon>Flavobacteriales</taxon>
        <taxon>Flavobacteriaceae</taxon>
        <taxon>Kordia</taxon>
    </lineage>
</organism>
<accession>A0A7L4ZKW3</accession>
<dbReference type="EMBL" id="CP019288">
    <property type="protein sequence ID" value="QHI37059.1"/>
    <property type="molecule type" value="Genomic_DNA"/>
</dbReference>
<sequence>MHKDLVLNAFKKARREVKEATGVNMSVTGLSKQISDYMMEECRFQYHEKSLRNKYNIAVKDELIELKSSVANCLCCYLGYENYAEFILKNNRQEADIKTVEKVFVTDKIKEDFRVKKEPSMGEKLKIIINKNKVTLIFLLVIFIDVFQIVND</sequence>
<feature type="transmembrane region" description="Helical" evidence="1">
    <location>
        <begin position="134"/>
        <end position="150"/>
    </location>
</feature>
<keyword evidence="3" id="KW-1185">Reference proteome</keyword>
<dbReference type="RefSeq" id="WP_160129714.1">
    <property type="nucleotide sequence ID" value="NZ_CP019288.1"/>
</dbReference>
<gene>
    <name evidence="2" type="ORF">IMCC3317_24370</name>
</gene>
<keyword evidence="1" id="KW-0812">Transmembrane</keyword>
<proteinExistence type="predicted"/>
<dbReference type="Proteomes" id="UP000464657">
    <property type="component" value="Chromosome"/>
</dbReference>
<protein>
    <submittedName>
        <fullName evidence="2">Uncharacterized protein</fullName>
    </submittedName>
</protein>
<dbReference type="AlphaFoldDB" id="A0A7L4ZKW3"/>
<reference evidence="2 3" key="1">
    <citation type="journal article" date="2013" name="Int. J. Syst. Evol. Microbiol.">
        <title>Kordia antarctica sp. nov., isolated from Antarctic seawater.</title>
        <authorList>
            <person name="Baek K."/>
            <person name="Choi A."/>
            <person name="Kang I."/>
            <person name="Lee K."/>
            <person name="Cho J.C."/>
        </authorList>
    </citation>
    <scope>NUCLEOTIDE SEQUENCE [LARGE SCALE GENOMIC DNA]</scope>
    <source>
        <strain evidence="2 3">IMCC3317</strain>
    </source>
</reference>